<proteinExistence type="predicted"/>
<dbReference type="Proteomes" id="UP000308768">
    <property type="component" value="Unassembled WGS sequence"/>
</dbReference>
<dbReference type="EMBL" id="NAJN01000146">
    <property type="protein sequence ID" value="TKA78352.1"/>
    <property type="molecule type" value="Genomic_DNA"/>
</dbReference>
<keyword evidence="3" id="KW-1185">Reference proteome</keyword>
<organism evidence="2 3">
    <name type="scientific">Cryomyces minteri</name>
    <dbReference type="NCBI Taxonomy" id="331657"/>
    <lineage>
        <taxon>Eukaryota</taxon>
        <taxon>Fungi</taxon>
        <taxon>Dikarya</taxon>
        <taxon>Ascomycota</taxon>
        <taxon>Pezizomycotina</taxon>
        <taxon>Dothideomycetes</taxon>
        <taxon>Dothideomycetes incertae sedis</taxon>
        <taxon>Cryomyces</taxon>
    </lineage>
</organism>
<keyword evidence="1" id="KW-0472">Membrane</keyword>
<gene>
    <name evidence="2" type="ORF">B0A49_01234</name>
</gene>
<evidence type="ECO:0000313" key="3">
    <source>
        <dbReference type="Proteomes" id="UP000308768"/>
    </source>
</evidence>
<keyword evidence="1" id="KW-0812">Transmembrane</keyword>
<name>A0A4U0XM19_9PEZI</name>
<dbReference type="OrthoDB" id="3685327at2759"/>
<evidence type="ECO:0000256" key="1">
    <source>
        <dbReference type="SAM" id="Phobius"/>
    </source>
</evidence>
<feature type="transmembrane region" description="Helical" evidence="1">
    <location>
        <begin position="6"/>
        <end position="24"/>
    </location>
</feature>
<keyword evidence="1" id="KW-1133">Transmembrane helix</keyword>
<reference evidence="2 3" key="1">
    <citation type="submission" date="2017-03" db="EMBL/GenBank/DDBJ databases">
        <title>Genomes of endolithic fungi from Antarctica.</title>
        <authorList>
            <person name="Coleine C."/>
            <person name="Masonjones S."/>
            <person name="Stajich J.E."/>
        </authorList>
    </citation>
    <scope>NUCLEOTIDE SEQUENCE [LARGE SCALE GENOMIC DNA]</scope>
    <source>
        <strain evidence="2 3">CCFEE 5187</strain>
    </source>
</reference>
<sequence>MRTVLMWSLTACLVTLSFGLYILLKLRGRARVDPEAVYSATNEKELYADNPDRNTTHSVFEENARSPVGAPLPDSITASDAHLIDRAAWVLRMTHHVFQERHHGLHNVVVINKELEYHFTADGIVESFSVDYFEPPKSRVVPYEIVVFREGLLINMGDGGDINWDWQGNFTRSGNKMLTFRGCERGVDYKQDPWVAV</sequence>
<protein>
    <submittedName>
        <fullName evidence="2">Uncharacterized protein</fullName>
    </submittedName>
</protein>
<accession>A0A4U0XM19</accession>
<evidence type="ECO:0000313" key="2">
    <source>
        <dbReference type="EMBL" id="TKA78352.1"/>
    </source>
</evidence>
<dbReference type="STRING" id="331657.A0A4U0XM19"/>
<comment type="caution">
    <text evidence="2">The sequence shown here is derived from an EMBL/GenBank/DDBJ whole genome shotgun (WGS) entry which is preliminary data.</text>
</comment>
<dbReference type="AlphaFoldDB" id="A0A4U0XM19"/>